<evidence type="ECO:0000313" key="2">
    <source>
        <dbReference type="Proteomes" id="UP000461585"/>
    </source>
</evidence>
<gene>
    <name evidence="1" type="ORF">GXN74_07475</name>
</gene>
<dbReference type="Pfam" id="PF12655">
    <property type="entry name" value="CDIF630_02480-like"/>
    <property type="match status" value="1"/>
</dbReference>
<dbReference type="AlphaFoldDB" id="A0A7X5HVV9"/>
<dbReference type="RefSeq" id="WP_162370313.1">
    <property type="nucleotide sequence ID" value="NZ_JAAEEH010000017.1"/>
</dbReference>
<dbReference type="EMBL" id="JAAEEH010000017">
    <property type="protein sequence ID" value="NDL67584.1"/>
    <property type="molecule type" value="Genomic_DNA"/>
</dbReference>
<organism evidence="1 2">
    <name type="scientific">Anaerotalea alkaliphila</name>
    <dbReference type="NCBI Taxonomy" id="2662126"/>
    <lineage>
        <taxon>Bacteria</taxon>
        <taxon>Bacillati</taxon>
        <taxon>Bacillota</taxon>
        <taxon>Clostridia</taxon>
        <taxon>Eubacteriales</taxon>
        <taxon>Anaerotalea</taxon>
    </lineage>
</organism>
<dbReference type="InterPro" id="IPR024209">
    <property type="entry name" value="CDIF630_02480-like"/>
</dbReference>
<sequence>MSEKEKKLDSAVLGTGKTEAWADAESVDPDTHVAVPKEEAMERAKEWVDDNEK</sequence>
<reference evidence="1 2" key="1">
    <citation type="submission" date="2020-01" db="EMBL/GenBank/DDBJ databases">
        <title>Anaeroalcalibacter tamaniensis gen. nov., sp. nov., moderately halophilic strictly anaerobic fermenter bacterium from mud volcano of Taman peninsula.</title>
        <authorList>
            <person name="Frolova A."/>
            <person name="Merkel A.Y."/>
            <person name="Slobodkin A.I."/>
        </authorList>
    </citation>
    <scope>NUCLEOTIDE SEQUENCE [LARGE SCALE GENOMIC DNA]</scope>
    <source>
        <strain evidence="1 2">F-3ap</strain>
    </source>
</reference>
<accession>A0A7X5HVV9</accession>
<name>A0A7X5HVV9_9FIRM</name>
<evidence type="ECO:0000313" key="1">
    <source>
        <dbReference type="EMBL" id="NDL67584.1"/>
    </source>
</evidence>
<proteinExistence type="predicted"/>
<protein>
    <submittedName>
        <fullName evidence="1">DUF3787 domain-containing protein</fullName>
    </submittedName>
</protein>
<comment type="caution">
    <text evidence="1">The sequence shown here is derived from an EMBL/GenBank/DDBJ whole genome shotgun (WGS) entry which is preliminary data.</text>
</comment>
<keyword evidence="2" id="KW-1185">Reference proteome</keyword>
<dbReference type="Proteomes" id="UP000461585">
    <property type="component" value="Unassembled WGS sequence"/>
</dbReference>